<name>A0AAV7T3T9_PLEWA</name>
<evidence type="ECO:0000313" key="1">
    <source>
        <dbReference type="EMBL" id="KAJ1170739.1"/>
    </source>
</evidence>
<gene>
    <name evidence="1" type="ORF">NDU88_002611</name>
</gene>
<dbReference type="EMBL" id="JANPWB010000007">
    <property type="protein sequence ID" value="KAJ1170739.1"/>
    <property type="molecule type" value="Genomic_DNA"/>
</dbReference>
<proteinExistence type="predicted"/>
<dbReference type="Proteomes" id="UP001066276">
    <property type="component" value="Chromosome 4_1"/>
</dbReference>
<accession>A0AAV7T3T9</accession>
<sequence>MLQVVEQSADLPIDCPVRRGGVRFARRSGASFRQRVAAVGRGSLPADAVTRVGPVVACGEGLRTLEIESAHQAAISAGGRAGVSAVGAHASKRRRALKYGSQRSPLAVESEVERLEPVSKERTLEGAANMAAPRRTFDIFEYRRW</sequence>
<dbReference type="AlphaFoldDB" id="A0AAV7T3T9"/>
<organism evidence="1 2">
    <name type="scientific">Pleurodeles waltl</name>
    <name type="common">Iberian ribbed newt</name>
    <dbReference type="NCBI Taxonomy" id="8319"/>
    <lineage>
        <taxon>Eukaryota</taxon>
        <taxon>Metazoa</taxon>
        <taxon>Chordata</taxon>
        <taxon>Craniata</taxon>
        <taxon>Vertebrata</taxon>
        <taxon>Euteleostomi</taxon>
        <taxon>Amphibia</taxon>
        <taxon>Batrachia</taxon>
        <taxon>Caudata</taxon>
        <taxon>Salamandroidea</taxon>
        <taxon>Salamandridae</taxon>
        <taxon>Pleurodelinae</taxon>
        <taxon>Pleurodeles</taxon>
    </lineage>
</organism>
<evidence type="ECO:0000313" key="2">
    <source>
        <dbReference type="Proteomes" id="UP001066276"/>
    </source>
</evidence>
<keyword evidence="2" id="KW-1185">Reference proteome</keyword>
<reference evidence="1" key="1">
    <citation type="journal article" date="2022" name="bioRxiv">
        <title>Sequencing and chromosome-scale assembly of the giantPleurodeles waltlgenome.</title>
        <authorList>
            <person name="Brown T."/>
            <person name="Elewa A."/>
            <person name="Iarovenko S."/>
            <person name="Subramanian E."/>
            <person name="Araus A.J."/>
            <person name="Petzold A."/>
            <person name="Susuki M."/>
            <person name="Suzuki K.-i.T."/>
            <person name="Hayashi T."/>
            <person name="Toyoda A."/>
            <person name="Oliveira C."/>
            <person name="Osipova E."/>
            <person name="Leigh N.D."/>
            <person name="Simon A."/>
            <person name="Yun M.H."/>
        </authorList>
    </citation>
    <scope>NUCLEOTIDE SEQUENCE</scope>
    <source>
        <strain evidence="1">20211129_DDA</strain>
        <tissue evidence="1">Liver</tissue>
    </source>
</reference>
<comment type="caution">
    <text evidence="1">The sequence shown here is derived from an EMBL/GenBank/DDBJ whole genome shotgun (WGS) entry which is preliminary data.</text>
</comment>
<protein>
    <submittedName>
        <fullName evidence="1">Uncharacterized protein</fullName>
    </submittedName>
</protein>